<evidence type="ECO:0000256" key="2">
    <source>
        <dbReference type="ARBA" id="ARBA00022748"/>
    </source>
</evidence>
<keyword evidence="7" id="KW-0732">Signal</keyword>
<reference evidence="9 10" key="1">
    <citation type="submission" date="2019-01" db="EMBL/GenBank/DDBJ databases">
        <title>Leucobacter muris sp. nov. isolated from the nose of a laboratory mouse.</title>
        <authorList>
            <person name="Benga L."/>
            <person name="Sproeer C."/>
            <person name="Schumann P."/>
            <person name="Verbarg S."/>
            <person name="Bunk B."/>
            <person name="Engelhardt E."/>
            <person name="Benten P.M."/>
            <person name="Sager M."/>
        </authorList>
    </citation>
    <scope>NUCLEOTIDE SEQUENCE [LARGE SCALE GENOMIC DNA]</scope>
    <source>
        <strain evidence="9 10">DSM 101948</strain>
    </source>
</reference>
<dbReference type="PANTHER" id="PTHR42852">
    <property type="entry name" value="THIOL:DISULFIDE INTERCHANGE PROTEIN DSBE"/>
    <property type="match status" value="1"/>
</dbReference>
<evidence type="ECO:0000256" key="6">
    <source>
        <dbReference type="SAM" id="MobiDB-lite"/>
    </source>
</evidence>
<dbReference type="PANTHER" id="PTHR42852:SF6">
    <property type="entry name" value="THIOL:DISULFIDE INTERCHANGE PROTEIN DSBE"/>
    <property type="match status" value="1"/>
</dbReference>
<name>A0ABX5QIS3_9MICO</name>
<evidence type="ECO:0000313" key="9">
    <source>
        <dbReference type="EMBL" id="QAB18853.1"/>
    </source>
</evidence>
<dbReference type="SUPFAM" id="SSF52833">
    <property type="entry name" value="Thioredoxin-like"/>
    <property type="match status" value="1"/>
</dbReference>
<dbReference type="InterPro" id="IPR017937">
    <property type="entry name" value="Thioredoxin_CS"/>
</dbReference>
<keyword evidence="4" id="KW-1015">Disulfide bond</keyword>
<feature type="region of interest" description="Disordered" evidence="6">
    <location>
        <begin position="38"/>
        <end position="79"/>
    </location>
</feature>
<feature type="domain" description="Thioredoxin" evidence="8">
    <location>
        <begin position="51"/>
        <end position="203"/>
    </location>
</feature>
<evidence type="ECO:0000256" key="1">
    <source>
        <dbReference type="ARBA" id="ARBA00004196"/>
    </source>
</evidence>
<dbReference type="CDD" id="cd02966">
    <property type="entry name" value="TlpA_like_family"/>
    <property type="match status" value="1"/>
</dbReference>
<evidence type="ECO:0000256" key="5">
    <source>
        <dbReference type="ARBA" id="ARBA00023284"/>
    </source>
</evidence>
<evidence type="ECO:0000256" key="4">
    <source>
        <dbReference type="ARBA" id="ARBA00023157"/>
    </source>
</evidence>
<evidence type="ECO:0000256" key="7">
    <source>
        <dbReference type="SAM" id="SignalP"/>
    </source>
</evidence>
<feature type="chain" id="PRO_5046877035" evidence="7">
    <location>
        <begin position="22"/>
        <end position="228"/>
    </location>
</feature>
<dbReference type="InterPro" id="IPR013766">
    <property type="entry name" value="Thioredoxin_domain"/>
</dbReference>
<evidence type="ECO:0000259" key="8">
    <source>
        <dbReference type="PROSITE" id="PS51352"/>
    </source>
</evidence>
<dbReference type="PROSITE" id="PS51257">
    <property type="entry name" value="PROKAR_LIPOPROTEIN"/>
    <property type="match status" value="1"/>
</dbReference>
<keyword evidence="10" id="KW-1185">Reference proteome</keyword>
<keyword evidence="3" id="KW-0735">Signal-anchor</keyword>
<keyword evidence="2" id="KW-0201">Cytochrome c-type biogenesis</keyword>
<protein>
    <submittedName>
        <fullName evidence="9">TlpA family protein disulfide reductase</fullName>
    </submittedName>
</protein>
<sequence>MTARIRSRARLAALAAPLAGALLLAGCSGGGENLAQQWEESSEKGYVSGDGSSLSLAPSERTQPVEYSGETETGDTFGSDDTLGSVTVVNFWYAGCAPCRAEAPDLVAAYEEFGPRGVQFVGVNTRDQVAQARQFSEQFGIEYPSIMDSPGGREVQRAFAGQVPLNAVPTTLVLDAEGRVAHRVLGQLAGESQLRTLITETLAETGGAESEGAGGAGDSADGANPGEQ</sequence>
<feature type="compositionally biased region" description="Polar residues" evidence="6">
    <location>
        <begin position="50"/>
        <end position="62"/>
    </location>
</feature>
<keyword evidence="5" id="KW-0676">Redox-active center</keyword>
<dbReference type="Pfam" id="PF00578">
    <property type="entry name" value="AhpC-TSA"/>
    <property type="match status" value="1"/>
</dbReference>
<feature type="region of interest" description="Disordered" evidence="6">
    <location>
        <begin position="202"/>
        <end position="228"/>
    </location>
</feature>
<dbReference type="InterPro" id="IPR036249">
    <property type="entry name" value="Thioredoxin-like_sf"/>
</dbReference>
<evidence type="ECO:0000313" key="10">
    <source>
        <dbReference type="Proteomes" id="UP000285768"/>
    </source>
</evidence>
<gene>
    <name evidence="9" type="ORF">Leucomu_13850</name>
</gene>
<proteinExistence type="predicted"/>
<dbReference type="Proteomes" id="UP000285768">
    <property type="component" value="Chromosome"/>
</dbReference>
<dbReference type="PROSITE" id="PS00194">
    <property type="entry name" value="THIOREDOXIN_1"/>
    <property type="match status" value="1"/>
</dbReference>
<dbReference type="EMBL" id="CP035037">
    <property type="protein sequence ID" value="QAB18853.1"/>
    <property type="molecule type" value="Genomic_DNA"/>
</dbReference>
<dbReference type="InterPro" id="IPR000866">
    <property type="entry name" value="AhpC/TSA"/>
</dbReference>
<comment type="subcellular location">
    <subcellularLocation>
        <location evidence="1">Cell envelope</location>
    </subcellularLocation>
</comment>
<dbReference type="RefSeq" id="WP_128387573.1">
    <property type="nucleotide sequence ID" value="NZ_CP035037.1"/>
</dbReference>
<feature type="compositionally biased region" description="Low complexity" evidence="6">
    <location>
        <begin position="218"/>
        <end position="228"/>
    </location>
</feature>
<organism evidence="9 10">
    <name type="scientific">Leucobacter muris</name>
    <dbReference type="NCBI Taxonomy" id="1935379"/>
    <lineage>
        <taxon>Bacteria</taxon>
        <taxon>Bacillati</taxon>
        <taxon>Actinomycetota</taxon>
        <taxon>Actinomycetes</taxon>
        <taxon>Micrococcales</taxon>
        <taxon>Microbacteriaceae</taxon>
        <taxon>Leucobacter</taxon>
    </lineage>
</organism>
<accession>A0ABX5QIS3</accession>
<dbReference type="InterPro" id="IPR050553">
    <property type="entry name" value="Thioredoxin_ResA/DsbE_sf"/>
</dbReference>
<dbReference type="PROSITE" id="PS51352">
    <property type="entry name" value="THIOREDOXIN_2"/>
    <property type="match status" value="1"/>
</dbReference>
<dbReference type="Gene3D" id="3.40.30.10">
    <property type="entry name" value="Glutaredoxin"/>
    <property type="match status" value="1"/>
</dbReference>
<keyword evidence="3" id="KW-0812">Transmembrane</keyword>
<evidence type="ECO:0000256" key="3">
    <source>
        <dbReference type="ARBA" id="ARBA00022968"/>
    </source>
</evidence>
<feature type="signal peptide" evidence="7">
    <location>
        <begin position="1"/>
        <end position="21"/>
    </location>
</feature>